<dbReference type="RefSeq" id="WP_204466904.1">
    <property type="nucleotide sequence ID" value="NZ_JAFBCV010000009.1"/>
</dbReference>
<comment type="caution">
    <text evidence="6">The sequence shown here is derived from an EMBL/GenBank/DDBJ whole genome shotgun (WGS) entry which is preliminary data.</text>
</comment>
<evidence type="ECO:0000313" key="6">
    <source>
        <dbReference type="EMBL" id="MBM7839724.1"/>
    </source>
</evidence>
<keyword evidence="2 5" id="KW-0812">Transmembrane</keyword>
<organism evidence="6 7">
    <name type="scientific">Shouchella xiaoxiensis</name>
    <dbReference type="NCBI Taxonomy" id="766895"/>
    <lineage>
        <taxon>Bacteria</taxon>
        <taxon>Bacillati</taxon>
        <taxon>Bacillota</taxon>
        <taxon>Bacilli</taxon>
        <taxon>Bacillales</taxon>
        <taxon>Bacillaceae</taxon>
        <taxon>Shouchella</taxon>
    </lineage>
</organism>
<proteinExistence type="predicted"/>
<dbReference type="EMBL" id="JAFBCV010000009">
    <property type="protein sequence ID" value="MBM7839724.1"/>
    <property type="molecule type" value="Genomic_DNA"/>
</dbReference>
<evidence type="ECO:0000256" key="3">
    <source>
        <dbReference type="ARBA" id="ARBA00022989"/>
    </source>
</evidence>
<dbReference type="PANTHER" id="PTHR39157">
    <property type="entry name" value="INTEGRAL MEMBRANE PROTEIN-RELATED"/>
    <property type="match status" value="1"/>
</dbReference>
<comment type="subcellular location">
    <subcellularLocation>
        <location evidence="1">Membrane</location>
        <topology evidence="1">Multi-pass membrane protein</topology>
    </subcellularLocation>
</comment>
<evidence type="ECO:0000256" key="4">
    <source>
        <dbReference type="ARBA" id="ARBA00023136"/>
    </source>
</evidence>
<dbReference type="GO" id="GO:0043831">
    <property type="term" value="F:thiosulfate dehydrogenase (quinone) activity"/>
    <property type="evidence" value="ECO:0007669"/>
    <property type="project" value="UniProtKB-EC"/>
</dbReference>
<name>A0ABS2SZ44_9BACI</name>
<sequence>MFIQFLKTSKSAMVGLLLVRLYVGWAWLSSGLGKVTGDGFNAAGFLTNTVENPVTSGDGSVAYPLYNALIETIILPNAEMISFIVMWGEVLVGLGLLVGLLTTTAAFFGGVMNVSFLLAGTVSTNPILLLLAILIMVGKGNSGKIGLDYFIKQKKEPEHTEQTIQVIS</sequence>
<keyword evidence="3 5" id="KW-1133">Transmembrane helix</keyword>
<evidence type="ECO:0000256" key="1">
    <source>
        <dbReference type="ARBA" id="ARBA00004141"/>
    </source>
</evidence>
<feature type="transmembrane region" description="Helical" evidence="5">
    <location>
        <begin position="116"/>
        <end position="137"/>
    </location>
</feature>
<evidence type="ECO:0000256" key="2">
    <source>
        <dbReference type="ARBA" id="ARBA00022692"/>
    </source>
</evidence>
<dbReference type="Pfam" id="PF07681">
    <property type="entry name" value="DoxX"/>
    <property type="match status" value="1"/>
</dbReference>
<dbReference type="PANTHER" id="PTHR39157:SF1">
    <property type="entry name" value="DOXX FAMILY PROTEIN"/>
    <property type="match status" value="1"/>
</dbReference>
<dbReference type="EC" id="1.8.5.2" evidence="6"/>
<protein>
    <submittedName>
        <fullName evidence="6">Thiosulfate dehydrogenase [quinone] large subunit</fullName>
        <ecNumber evidence="6">1.8.5.2</ecNumber>
    </submittedName>
</protein>
<keyword evidence="4 5" id="KW-0472">Membrane</keyword>
<accession>A0ABS2SZ44</accession>
<gene>
    <name evidence="6" type="ORF">JOC54_003004</name>
</gene>
<dbReference type="InterPro" id="IPR032808">
    <property type="entry name" value="DoxX"/>
</dbReference>
<keyword evidence="7" id="KW-1185">Reference proteome</keyword>
<feature type="transmembrane region" description="Helical" evidence="5">
    <location>
        <begin position="90"/>
        <end position="110"/>
    </location>
</feature>
<keyword evidence="6" id="KW-0560">Oxidoreductase</keyword>
<dbReference type="Proteomes" id="UP001179280">
    <property type="component" value="Unassembled WGS sequence"/>
</dbReference>
<evidence type="ECO:0000313" key="7">
    <source>
        <dbReference type="Proteomes" id="UP001179280"/>
    </source>
</evidence>
<evidence type="ECO:0000256" key="5">
    <source>
        <dbReference type="SAM" id="Phobius"/>
    </source>
</evidence>
<reference evidence="6" key="1">
    <citation type="submission" date="2021-01" db="EMBL/GenBank/DDBJ databases">
        <title>Genomic Encyclopedia of Type Strains, Phase IV (KMG-IV): sequencing the most valuable type-strain genomes for metagenomic binning, comparative biology and taxonomic classification.</title>
        <authorList>
            <person name="Goeker M."/>
        </authorList>
    </citation>
    <scope>NUCLEOTIDE SEQUENCE</scope>
    <source>
        <strain evidence="6">DSM 21943</strain>
    </source>
</reference>